<dbReference type="InterPro" id="IPR029061">
    <property type="entry name" value="THDP-binding"/>
</dbReference>
<gene>
    <name evidence="7" type="ORF">BFN67_00280</name>
</gene>
<evidence type="ECO:0000256" key="1">
    <source>
        <dbReference type="ARBA" id="ARBA00007812"/>
    </source>
</evidence>
<dbReference type="Pfam" id="PF00205">
    <property type="entry name" value="TPP_enzyme_M"/>
    <property type="match status" value="1"/>
</dbReference>
<organism evidence="7 8">
    <name type="scientific">Manganibacter manganicus</name>
    <dbReference type="NCBI Taxonomy" id="1873176"/>
    <lineage>
        <taxon>Bacteria</taxon>
        <taxon>Pseudomonadati</taxon>
        <taxon>Pseudomonadota</taxon>
        <taxon>Alphaproteobacteria</taxon>
        <taxon>Hyphomicrobiales</taxon>
        <taxon>Phyllobacteriaceae</taxon>
        <taxon>Manganibacter</taxon>
    </lineage>
</organism>
<dbReference type="GO" id="GO:0009099">
    <property type="term" value="P:L-valine biosynthetic process"/>
    <property type="evidence" value="ECO:0007669"/>
    <property type="project" value="TreeGrafter"/>
</dbReference>
<comment type="caution">
    <text evidence="7">The sequence shown here is derived from an EMBL/GenBank/DDBJ whole genome shotgun (WGS) entry which is preliminary data.</text>
</comment>
<dbReference type="InterPro" id="IPR029035">
    <property type="entry name" value="DHS-like_NAD/FAD-binding_dom"/>
</dbReference>
<dbReference type="GO" id="GO:0009097">
    <property type="term" value="P:isoleucine biosynthetic process"/>
    <property type="evidence" value="ECO:0007669"/>
    <property type="project" value="TreeGrafter"/>
</dbReference>
<evidence type="ECO:0000313" key="8">
    <source>
        <dbReference type="Proteomes" id="UP000191905"/>
    </source>
</evidence>
<proteinExistence type="inferred from homology"/>
<dbReference type="InterPro" id="IPR011766">
    <property type="entry name" value="TPP_enzyme_TPP-bd"/>
</dbReference>
<evidence type="ECO:0000259" key="5">
    <source>
        <dbReference type="Pfam" id="PF02775"/>
    </source>
</evidence>
<dbReference type="OrthoDB" id="4494979at2"/>
<name>A0A1V8RVV2_9HYPH</name>
<dbReference type="Gene3D" id="3.40.50.1220">
    <property type="entry name" value="TPP-binding domain"/>
    <property type="match status" value="1"/>
</dbReference>
<dbReference type="RefSeq" id="WP_080917594.1">
    <property type="nucleotide sequence ID" value="NZ_MDET01000001.1"/>
</dbReference>
<dbReference type="SUPFAM" id="SSF52518">
    <property type="entry name" value="Thiamin diphosphate-binding fold (THDP-binding)"/>
    <property type="match status" value="2"/>
</dbReference>
<dbReference type="FunFam" id="3.40.50.970:FF:000007">
    <property type="entry name" value="Acetolactate synthase"/>
    <property type="match status" value="1"/>
</dbReference>
<dbReference type="SUPFAM" id="SSF52467">
    <property type="entry name" value="DHS-like NAD/FAD-binding domain"/>
    <property type="match status" value="1"/>
</dbReference>
<dbReference type="PANTHER" id="PTHR18968:SF120">
    <property type="entry name" value="ACETOLACTATE SYNTHASE LARGE SUBUNIT"/>
    <property type="match status" value="1"/>
</dbReference>
<protein>
    <submittedName>
        <fullName evidence="7">Thiamine pyrophosphate-binding protein</fullName>
    </submittedName>
</protein>
<dbReference type="NCBIfam" id="NF006052">
    <property type="entry name" value="PRK08199.1"/>
    <property type="match status" value="1"/>
</dbReference>
<evidence type="ECO:0000256" key="3">
    <source>
        <dbReference type="RuleBase" id="RU362132"/>
    </source>
</evidence>
<feature type="domain" description="Thiamine pyrophosphate enzyme N-terminal TPP-binding" evidence="6">
    <location>
        <begin position="3"/>
        <end position="117"/>
    </location>
</feature>
<dbReference type="GO" id="GO:0030976">
    <property type="term" value="F:thiamine pyrophosphate binding"/>
    <property type="evidence" value="ECO:0007669"/>
    <property type="project" value="InterPro"/>
</dbReference>
<comment type="similarity">
    <text evidence="1 3">Belongs to the TPP enzyme family.</text>
</comment>
<feature type="domain" description="Thiamine pyrophosphate enzyme central" evidence="4">
    <location>
        <begin position="188"/>
        <end position="324"/>
    </location>
</feature>
<dbReference type="Gene3D" id="3.40.50.970">
    <property type="match status" value="2"/>
</dbReference>
<dbReference type="InterPro" id="IPR045229">
    <property type="entry name" value="TPP_enz"/>
</dbReference>
<dbReference type="GO" id="GO:0003984">
    <property type="term" value="F:acetolactate synthase activity"/>
    <property type="evidence" value="ECO:0007669"/>
    <property type="project" value="TreeGrafter"/>
</dbReference>
<dbReference type="GO" id="GO:0005948">
    <property type="term" value="C:acetolactate synthase complex"/>
    <property type="evidence" value="ECO:0007669"/>
    <property type="project" value="TreeGrafter"/>
</dbReference>
<keyword evidence="8" id="KW-1185">Reference proteome</keyword>
<accession>A0A1V8RVV2</accession>
<dbReference type="PANTHER" id="PTHR18968">
    <property type="entry name" value="THIAMINE PYROPHOSPHATE ENZYMES"/>
    <property type="match status" value="1"/>
</dbReference>
<dbReference type="GO" id="GO:0050660">
    <property type="term" value="F:flavin adenine dinucleotide binding"/>
    <property type="evidence" value="ECO:0007669"/>
    <property type="project" value="TreeGrafter"/>
</dbReference>
<dbReference type="STRING" id="1873176.BFN67_00280"/>
<evidence type="ECO:0000259" key="6">
    <source>
        <dbReference type="Pfam" id="PF02776"/>
    </source>
</evidence>
<keyword evidence="2 3" id="KW-0786">Thiamine pyrophosphate</keyword>
<dbReference type="Proteomes" id="UP000191905">
    <property type="component" value="Unassembled WGS sequence"/>
</dbReference>
<dbReference type="EMBL" id="MDET01000001">
    <property type="protein sequence ID" value="OQM77326.1"/>
    <property type="molecule type" value="Genomic_DNA"/>
</dbReference>
<dbReference type="InterPro" id="IPR012000">
    <property type="entry name" value="Thiamin_PyroP_enz_cen_dom"/>
</dbReference>
<dbReference type="CDD" id="cd07035">
    <property type="entry name" value="TPP_PYR_POX_like"/>
    <property type="match status" value="1"/>
</dbReference>
<feature type="domain" description="Thiamine pyrophosphate enzyme TPP-binding" evidence="5">
    <location>
        <begin position="383"/>
        <end position="529"/>
    </location>
</feature>
<dbReference type="Pfam" id="PF02775">
    <property type="entry name" value="TPP_enzyme_C"/>
    <property type="match status" value="1"/>
</dbReference>
<dbReference type="InterPro" id="IPR012001">
    <property type="entry name" value="Thiamin_PyroP_enz_TPP-bd_dom"/>
</dbReference>
<dbReference type="GO" id="GO:0000287">
    <property type="term" value="F:magnesium ion binding"/>
    <property type="evidence" value="ECO:0007669"/>
    <property type="project" value="InterPro"/>
</dbReference>
<evidence type="ECO:0000313" key="7">
    <source>
        <dbReference type="EMBL" id="OQM77326.1"/>
    </source>
</evidence>
<dbReference type="CDD" id="cd00568">
    <property type="entry name" value="TPP_enzymes"/>
    <property type="match status" value="1"/>
</dbReference>
<sequence>MKTGGKLIVEALEANGTDRVFCVPGESYLAVLDALHDSKIRIIVCRQEGGASMMADCEGRLTGRPGICFVTRGPGATNASAGIHIAMQDSIPLILFIGQVASHAKEREAFQEVDYKQFYGSIAKWVVEIEDAARIPEFITRAFAVATSGRPGPVVVSLPEDMLTSEVEAPVALPFTPVETRPGEAELDELEKLLGAAKRPFVILGGTRWSAEAVENIKRISENWALPVGVEFRRQMLFDHLHANYAGDVGIGINPKLGAAIKAADLVLLIGGRFGEMPSSDYTLLKSPYPDQKLVHVHADANELGRVFRPTLAINASPAAFVEAFAKRKASAPPDWAAQTEQLHKFYLEWSTPPNTGPGAVQMGPIVEYLEGALPDDAIICNGAGNFATWMHRFHRYRRYNTQAAPTSGSMGYGVPAGVGAKSVFPDREVIVWAGDGDFLMHGQEFATAVQHDLPVIVVILNNGIYGTIRMHQERDYPGRVSGTSLKNPDFAAYARAFGGHGETVEKTEDFVPAFERARASGKPAIIEIKLDPEAITPTRTLSDIREKR</sequence>
<dbReference type="Pfam" id="PF02776">
    <property type="entry name" value="TPP_enzyme_N"/>
    <property type="match status" value="1"/>
</dbReference>
<evidence type="ECO:0000256" key="2">
    <source>
        <dbReference type="ARBA" id="ARBA00023052"/>
    </source>
</evidence>
<reference evidence="7 8" key="1">
    <citation type="journal article" date="2016" name="Int. J. Syst. Evol. Microbiol.">
        <title>Pseudaminobacter manganicus sp. nov., isolated from sludge of a manganese mine.</title>
        <authorList>
            <person name="Li J."/>
            <person name="Huang J."/>
            <person name="Liao S."/>
            <person name="Wang G."/>
        </authorList>
    </citation>
    <scope>NUCLEOTIDE SEQUENCE [LARGE SCALE GENOMIC DNA]</scope>
    <source>
        <strain evidence="7 8">JH-7</strain>
    </source>
</reference>
<evidence type="ECO:0000259" key="4">
    <source>
        <dbReference type="Pfam" id="PF00205"/>
    </source>
</evidence>
<dbReference type="AlphaFoldDB" id="A0A1V8RVV2"/>